<evidence type="ECO:0000313" key="1">
    <source>
        <dbReference type="EMBL" id="MBO8469086.1"/>
    </source>
</evidence>
<reference evidence="1" key="2">
    <citation type="journal article" date="2021" name="PeerJ">
        <title>Extensive microbial diversity within the chicken gut microbiome revealed by metagenomics and culture.</title>
        <authorList>
            <person name="Gilroy R."/>
            <person name="Ravi A."/>
            <person name="Getino M."/>
            <person name="Pursley I."/>
            <person name="Horton D.L."/>
            <person name="Alikhan N.F."/>
            <person name="Baker D."/>
            <person name="Gharbi K."/>
            <person name="Hall N."/>
            <person name="Watson M."/>
            <person name="Adriaenssens E.M."/>
            <person name="Foster-Nyarko E."/>
            <person name="Jarju S."/>
            <person name="Secka A."/>
            <person name="Antonio M."/>
            <person name="Oren A."/>
            <person name="Chaudhuri R.R."/>
            <person name="La Ragione R."/>
            <person name="Hildebrand F."/>
            <person name="Pallen M.J."/>
        </authorList>
    </citation>
    <scope>NUCLEOTIDE SEQUENCE</scope>
    <source>
        <strain evidence="1">14700</strain>
    </source>
</reference>
<proteinExistence type="predicted"/>
<dbReference type="InterPro" id="IPR024523">
    <property type="entry name" value="DUF3793"/>
</dbReference>
<evidence type="ECO:0000313" key="2">
    <source>
        <dbReference type="Proteomes" id="UP000810292"/>
    </source>
</evidence>
<dbReference type="EMBL" id="JADIMF010000074">
    <property type="protein sequence ID" value="MBO8469086.1"/>
    <property type="molecule type" value="Genomic_DNA"/>
</dbReference>
<dbReference type="Proteomes" id="UP000810292">
    <property type="component" value="Unassembled WGS sequence"/>
</dbReference>
<name>A0A9D9IBB0_9SPIO</name>
<reference evidence="1" key="1">
    <citation type="submission" date="2020-10" db="EMBL/GenBank/DDBJ databases">
        <authorList>
            <person name="Gilroy R."/>
        </authorList>
    </citation>
    <scope>NUCLEOTIDE SEQUENCE</scope>
    <source>
        <strain evidence="1">14700</strain>
    </source>
</reference>
<organism evidence="1 2">
    <name type="scientific">Candidatus Ornithospirochaeta stercoravium</name>
    <dbReference type="NCBI Taxonomy" id="2840897"/>
    <lineage>
        <taxon>Bacteria</taxon>
        <taxon>Pseudomonadati</taxon>
        <taxon>Spirochaetota</taxon>
        <taxon>Spirochaetia</taxon>
        <taxon>Spirochaetales</taxon>
        <taxon>Spirochaetaceae</taxon>
        <taxon>Spirochaetaceae incertae sedis</taxon>
        <taxon>Candidatus Ornithospirochaeta</taxon>
    </lineage>
</organism>
<dbReference type="AlphaFoldDB" id="A0A9D9IBB0"/>
<gene>
    <name evidence="1" type="ORF">IAA72_04815</name>
</gene>
<sequence>MTFHELLVIHASPTLKGLKAASLIATSHYGIEIPEDTGIEGLSMMRIPTRKGTGLILIYRKEMLMECLASPDARRILEERGYDTGDISKSLLHLKQRFEEIDMPHEIGFFLGYPPNDVKGFIENNGKNAIASGMWKVYSDKENAERLLKLWNDAKALCMSLFRSGVDISRLVA</sequence>
<comment type="caution">
    <text evidence="1">The sequence shown here is derived from an EMBL/GenBank/DDBJ whole genome shotgun (WGS) entry which is preliminary data.</text>
</comment>
<accession>A0A9D9IBB0</accession>
<dbReference type="Pfam" id="PF12672">
    <property type="entry name" value="DUF3793"/>
    <property type="match status" value="1"/>
</dbReference>
<protein>
    <submittedName>
        <fullName evidence="1">DUF3793 family protein</fullName>
    </submittedName>
</protein>